<sequence length="602" mass="68310">MDHKLSAHEIRQRFLKFFKDRKHTIIPSADLIPENDPTLLFVNSGMYPLIPYLLGEKHPGGKRLADVQKCIRTIDIDEVGDNRHLTFFEMLGVWSLGDYFKKEIIAWTYEFITDKEKGVGLDPRRLYVTCYQGDHNVAKEEEAVNNWLQVGMPKNRIYFLGSANWWELPSKTSPCGSTTEIFYDVSGNLGDLTLAEFKQADQDGKVVEIGNDVFMAYVKDGQGGIKKLPHQNVDVGWGLERLTVMAQSVATVFETDLFLPLIEKIEALSNKKYQENPRVFRIIADHLRAALFIIGDPIGVLPANTDQGYIVRRLIRRSIIEGRKIGLKKLFITEVGKVIIQEYQTAYPELKQNSAKIIQAFSEEEKKFQTTLDKGLKEFQNIIQNKKDKISGTEAFLLFQSYGFPLEMTQEMAKEHNLTVDQSAFAQAKHQHQQKSQSASAQKFQGGLADKSWETSKLHTATHLLHQALKNILKANIVQKGSNITPERLRFDFNFERQLTAEEKQQVEDLINDQIVKNLPVSCQEMSVDEAKETGALGYFTDKYAKLGNRVKVYTIGEKDQKFSSEICGGPHVTHTGELGKFKIISEKSASSGIRRIKAILT</sequence>
<evidence type="ECO:0000313" key="11">
    <source>
        <dbReference type="EMBL" id="OGY86057.1"/>
    </source>
</evidence>
<evidence type="ECO:0000256" key="4">
    <source>
        <dbReference type="ARBA" id="ARBA00022741"/>
    </source>
</evidence>
<feature type="binding site" evidence="9">
    <location>
        <position position="459"/>
    </location>
    <ligand>
        <name>Zn(2+)</name>
        <dbReference type="ChEBI" id="CHEBI:29105"/>
    </ligand>
</feature>
<dbReference type="PRINTS" id="PR00980">
    <property type="entry name" value="TRNASYNTHALA"/>
</dbReference>
<dbReference type="HAMAP" id="MF_00036_B">
    <property type="entry name" value="Ala_tRNA_synth_B"/>
    <property type="match status" value="1"/>
</dbReference>
<keyword evidence="5 9" id="KW-0067">ATP-binding</keyword>
<dbReference type="SUPFAM" id="SSF55186">
    <property type="entry name" value="ThrRS/AlaRS common domain"/>
    <property type="match status" value="1"/>
</dbReference>
<dbReference type="GO" id="GO:0006419">
    <property type="term" value="P:alanyl-tRNA aminoacylation"/>
    <property type="evidence" value="ECO:0007669"/>
    <property type="project" value="UniProtKB-UniRule"/>
</dbReference>
<feature type="domain" description="Alanyl-transfer RNA synthetases family profile" evidence="10">
    <location>
        <begin position="5"/>
        <end position="602"/>
    </location>
</feature>
<evidence type="ECO:0000256" key="5">
    <source>
        <dbReference type="ARBA" id="ARBA00022840"/>
    </source>
</evidence>
<evidence type="ECO:0000256" key="6">
    <source>
        <dbReference type="ARBA" id="ARBA00022884"/>
    </source>
</evidence>
<dbReference type="Gene3D" id="3.30.930.10">
    <property type="entry name" value="Bira Bifunctional Protein, Domain 2"/>
    <property type="match status" value="1"/>
</dbReference>
<comment type="domain">
    <text evidence="9">Consists of three domains; the N-terminal catalytic domain, the editing domain and the C-terminal C-Ala domain. The editing domain removes incorrectly charged amino acids, while the C-Ala domain, along with tRNA(Ala), serves as a bridge to cooperatively bring together the editing and aminoacylation centers thus stimulating deacylation of misacylated tRNAs.</text>
</comment>
<dbReference type="Proteomes" id="UP000176420">
    <property type="component" value="Unassembled WGS sequence"/>
</dbReference>
<keyword evidence="4 9" id="KW-0547">Nucleotide-binding</keyword>
<dbReference type="Pfam" id="PF01411">
    <property type="entry name" value="tRNA-synt_2c"/>
    <property type="match status" value="1"/>
</dbReference>
<dbReference type="GO" id="GO:0005829">
    <property type="term" value="C:cytosol"/>
    <property type="evidence" value="ECO:0007669"/>
    <property type="project" value="TreeGrafter"/>
</dbReference>
<evidence type="ECO:0000256" key="9">
    <source>
        <dbReference type="HAMAP-Rule" id="MF_00036"/>
    </source>
</evidence>
<protein>
    <recommendedName>
        <fullName evidence="9">Alanine--tRNA ligase</fullName>
        <ecNumber evidence="9">6.1.1.7</ecNumber>
    </recommendedName>
    <alternativeName>
        <fullName evidence="9">Alanyl-tRNA synthetase</fullName>
        <shortName evidence="9">AlaRS</shortName>
    </alternativeName>
</protein>
<feature type="binding site" evidence="9">
    <location>
        <position position="463"/>
    </location>
    <ligand>
        <name>Zn(2+)</name>
        <dbReference type="ChEBI" id="CHEBI:29105"/>
    </ligand>
</feature>
<dbReference type="InterPro" id="IPR045864">
    <property type="entry name" value="aa-tRNA-synth_II/BPL/LPL"/>
</dbReference>
<comment type="cofactor">
    <cofactor evidence="9">
        <name>Zn(2+)</name>
        <dbReference type="ChEBI" id="CHEBI:29105"/>
    </cofactor>
    <text evidence="9">Binds 1 zinc ion per subunit.</text>
</comment>
<feature type="binding site" evidence="9">
    <location>
        <position position="572"/>
    </location>
    <ligand>
        <name>Zn(2+)</name>
        <dbReference type="ChEBI" id="CHEBI:29105"/>
    </ligand>
</feature>
<dbReference type="InterPro" id="IPR002318">
    <property type="entry name" value="Ala-tRNA-lgiase_IIc"/>
</dbReference>
<dbReference type="InterPro" id="IPR018165">
    <property type="entry name" value="Ala-tRNA-synth_IIc_core"/>
</dbReference>
<dbReference type="InterPro" id="IPR023033">
    <property type="entry name" value="Ala_tRNA_ligase_euk/bac"/>
</dbReference>
<comment type="subcellular location">
    <subcellularLocation>
        <location evidence="9">Cytoplasm</location>
    </subcellularLocation>
</comment>
<dbReference type="InterPro" id="IPR012947">
    <property type="entry name" value="tRNA_SAD"/>
</dbReference>
<evidence type="ECO:0000256" key="1">
    <source>
        <dbReference type="ARBA" id="ARBA00008226"/>
    </source>
</evidence>
<accession>A0A1G2BCY4</accession>
<dbReference type="SUPFAM" id="SSF55681">
    <property type="entry name" value="Class II aaRS and biotin synthetases"/>
    <property type="match status" value="1"/>
</dbReference>
<dbReference type="GO" id="GO:0004813">
    <property type="term" value="F:alanine-tRNA ligase activity"/>
    <property type="evidence" value="ECO:0007669"/>
    <property type="project" value="UniProtKB-UniRule"/>
</dbReference>
<organism evidence="11 12">
    <name type="scientific">Candidatus Kerfeldbacteria bacterium RIFOXYB2_FULL_38_14</name>
    <dbReference type="NCBI Taxonomy" id="1798547"/>
    <lineage>
        <taxon>Bacteria</taxon>
        <taxon>Candidatus Kerfeldiibacteriota</taxon>
    </lineage>
</organism>
<dbReference type="NCBIfam" id="NF002436">
    <property type="entry name" value="PRK01584.1"/>
    <property type="match status" value="1"/>
</dbReference>
<dbReference type="SMART" id="SM00863">
    <property type="entry name" value="tRNA_SAD"/>
    <property type="match status" value="1"/>
</dbReference>
<dbReference type="CDD" id="cd00673">
    <property type="entry name" value="AlaRS_core"/>
    <property type="match status" value="1"/>
</dbReference>
<dbReference type="AlphaFoldDB" id="A0A1G2BCY4"/>
<reference evidence="11 12" key="1">
    <citation type="journal article" date="2016" name="Nat. Commun.">
        <title>Thousands of microbial genomes shed light on interconnected biogeochemical processes in an aquifer system.</title>
        <authorList>
            <person name="Anantharaman K."/>
            <person name="Brown C.T."/>
            <person name="Hug L.A."/>
            <person name="Sharon I."/>
            <person name="Castelle C.J."/>
            <person name="Probst A.J."/>
            <person name="Thomas B.C."/>
            <person name="Singh A."/>
            <person name="Wilkins M.J."/>
            <person name="Karaoz U."/>
            <person name="Brodie E.L."/>
            <person name="Williams K.H."/>
            <person name="Hubbard S.S."/>
            <person name="Banfield J.F."/>
        </authorList>
    </citation>
    <scope>NUCLEOTIDE SEQUENCE [LARGE SCALE GENOMIC DNA]</scope>
</reference>
<gene>
    <name evidence="9" type="primary">alaS</name>
    <name evidence="11" type="ORF">A2319_00620</name>
</gene>
<dbReference type="GO" id="GO:0008270">
    <property type="term" value="F:zinc ion binding"/>
    <property type="evidence" value="ECO:0007669"/>
    <property type="project" value="UniProtKB-UniRule"/>
</dbReference>
<dbReference type="PROSITE" id="PS50860">
    <property type="entry name" value="AA_TRNA_LIGASE_II_ALA"/>
    <property type="match status" value="1"/>
</dbReference>
<dbReference type="GO" id="GO:0000049">
    <property type="term" value="F:tRNA binding"/>
    <property type="evidence" value="ECO:0007669"/>
    <property type="project" value="UniProtKB-KW"/>
</dbReference>
<keyword evidence="6 9" id="KW-0694">RNA-binding</keyword>
<keyword evidence="2 9" id="KW-0820">tRNA-binding</keyword>
<evidence type="ECO:0000313" key="12">
    <source>
        <dbReference type="Proteomes" id="UP000176420"/>
    </source>
</evidence>
<dbReference type="GO" id="GO:0002161">
    <property type="term" value="F:aminoacyl-tRNA deacylase activity"/>
    <property type="evidence" value="ECO:0007669"/>
    <property type="project" value="TreeGrafter"/>
</dbReference>
<name>A0A1G2BCY4_9BACT</name>
<dbReference type="Gene3D" id="3.30.54.20">
    <property type="match status" value="1"/>
</dbReference>
<keyword evidence="9" id="KW-0862">Zinc</keyword>
<dbReference type="EC" id="6.1.1.7" evidence="9"/>
<feature type="binding site" evidence="9">
    <location>
        <position position="568"/>
    </location>
    <ligand>
        <name>Zn(2+)</name>
        <dbReference type="ChEBI" id="CHEBI:29105"/>
    </ligand>
</feature>
<dbReference type="FunFam" id="3.30.980.10:FF:000004">
    <property type="entry name" value="Alanine--tRNA ligase, cytoplasmic"/>
    <property type="match status" value="1"/>
</dbReference>
<keyword evidence="8 9" id="KW-0030">Aminoacyl-tRNA synthetase</keyword>
<comment type="function">
    <text evidence="9">Catalyzes the attachment of alanine to tRNA(Ala) in a two-step reaction: alanine is first activated by ATP to form Ala-AMP and then transferred to the acceptor end of tRNA(Ala). Also edits incorrectly charged Ser-tRNA(Ala) and Gly-tRNA(Ala) via its editing domain.</text>
</comment>
<evidence type="ECO:0000256" key="7">
    <source>
        <dbReference type="ARBA" id="ARBA00022917"/>
    </source>
</evidence>
<comment type="caution">
    <text evidence="11">The sequence shown here is derived from an EMBL/GenBank/DDBJ whole genome shotgun (WGS) entry which is preliminary data.</text>
</comment>
<dbReference type="EMBL" id="MHKI01000026">
    <property type="protein sequence ID" value="OGY86057.1"/>
    <property type="molecule type" value="Genomic_DNA"/>
</dbReference>
<dbReference type="PANTHER" id="PTHR11777:SF9">
    <property type="entry name" value="ALANINE--TRNA LIGASE, CYTOPLASMIC"/>
    <property type="match status" value="1"/>
</dbReference>
<dbReference type="Pfam" id="PF07973">
    <property type="entry name" value="tRNA_SAD"/>
    <property type="match status" value="1"/>
</dbReference>
<proteinExistence type="inferred from homology"/>
<evidence type="ECO:0000256" key="3">
    <source>
        <dbReference type="ARBA" id="ARBA00022598"/>
    </source>
</evidence>
<comment type="catalytic activity">
    <reaction evidence="9">
        <text>tRNA(Ala) + L-alanine + ATP = L-alanyl-tRNA(Ala) + AMP + diphosphate</text>
        <dbReference type="Rhea" id="RHEA:12540"/>
        <dbReference type="Rhea" id="RHEA-COMP:9657"/>
        <dbReference type="Rhea" id="RHEA-COMP:9923"/>
        <dbReference type="ChEBI" id="CHEBI:30616"/>
        <dbReference type="ChEBI" id="CHEBI:33019"/>
        <dbReference type="ChEBI" id="CHEBI:57972"/>
        <dbReference type="ChEBI" id="CHEBI:78442"/>
        <dbReference type="ChEBI" id="CHEBI:78497"/>
        <dbReference type="ChEBI" id="CHEBI:456215"/>
        <dbReference type="EC" id="6.1.1.7"/>
    </reaction>
</comment>
<dbReference type="InterPro" id="IPR018162">
    <property type="entry name" value="Ala-tRNA-ligase_IIc_anticod-bd"/>
</dbReference>
<keyword evidence="7 9" id="KW-0648">Protein biosynthesis</keyword>
<dbReference type="InterPro" id="IPR018164">
    <property type="entry name" value="Ala-tRNA-synth_IIc_N"/>
</dbReference>
<dbReference type="InterPro" id="IPR018163">
    <property type="entry name" value="Thr/Ala-tRNA-synth_IIc_edit"/>
</dbReference>
<dbReference type="Gene3D" id="3.30.980.10">
    <property type="entry name" value="Threonyl-trna Synthetase, Chain A, domain 2"/>
    <property type="match status" value="1"/>
</dbReference>
<keyword evidence="9" id="KW-0479">Metal-binding</keyword>
<evidence type="ECO:0000256" key="2">
    <source>
        <dbReference type="ARBA" id="ARBA00022555"/>
    </source>
</evidence>
<keyword evidence="9" id="KW-0963">Cytoplasm</keyword>
<evidence type="ECO:0000259" key="10">
    <source>
        <dbReference type="PROSITE" id="PS50860"/>
    </source>
</evidence>
<dbReference type="SUPFAM" id="SSF101353">
    <property type="entry name" value="Putative anticodon-binding domain of alanyl-tRNA synthetase (AlaRS)"/>
    <property type="match status" value="1"/>
</dbReference>
<keyword evidence="3 9" id="KW-0436">Ligase</keyword>
<dbReference type="InterPro" id="IPR050058">
    <property type="entry name" value="Ala-tRNA_ligase"/>
</dbReference>
<evidence type="ECO:0000256" key="8">
    <source>
        <dbReference type="ARBA" id="ARBA00023146"/>
    </source>
</evidence>
<comment type="similarity">
    <text evidence="1 9">Belongs to the class-II aminoacyl-tRNA synthetase family.</text>
</comment>
<dbReference type="PANTHER" id="PTHR11777">
    <property type="entry name" value="ALANYL-TRNA SYNTHETASE"/>
    <property type="match status" value="1"/>
</dbReference>
<dbReference type="GO" id="GO:0005524">
    <property type="term" value="F:ATP binding"/>
    <property type="evidence" value="ECO:0007669"/>
    <property type="project" value="UniProtKB-UniRule"/>
</dbReference>